<dbReference type="InterPro" id="IPR011009">
    <property type="entry name" value="Kinase-like_dom_sf"/>
</dbReference>
<dbReference type="EMBL" id="KI925455">
    <property type="protein sequence ID" value="ETW85432.1"/>
    <property type="molecule type" value="Genomic_DNA"/>
</dbReference>
<accession>W4KHW2</accession>
<evidence type="ECO:0000256" key="3">
    <source>
        <dbReference type="ARBA" id="ARBA00022840"/>
    </source>
</evidence>
<dbReference type="Proteomes" id="UP000030671">
    <property type="component" value="Unassembled WGS sequence"/>
</dbReference>
<dbReference type="SUPFAM" id="SSF56112">
    <property type="entry name" value="Protein kinase-like (PK-like)"/>
    <property type="match status" value="1"/>
</dbReference>
<dbReference type="InterPro" id="IPR008271">
    <property type="entry name" value="Ser/Thr_kinase_AS"/>
</dbReference>
<evidence type="ECO:0000256" key="4">
    <source>
        <dbReference type="PROSITE-ProRule" id="PRU10141"/>
    </source>
</evidence>
<dbReference type="Gene3D" id="1.10.510.10">
    <property type="entry name" value="Transferase(Phosphotransferase) domain 1"/>
    <property type="match status" value="1"/>
</dbReference>
<dbReference type="GeneID" id="20673176"/>
<name>W4KHW2_HETIT</name>
<keyword evidence="3 4" id="KW-0067">ATP-binding</keyword>
<sequence length="590" mass="66734">MTTSTGSTYRLEVEIGVGSFGFVFKAEDISTGRVVALKKSRTSLKVQRTILQHEARVLALVAGHPSIPTAFAYGRFEHFEYLALELLDECLGSIVPTKNARLSLRSVLNIANQLLSALEHIHKHRIIHRDIKPNNVMVNEDFSVIHLIDFGIARPCPVGEPKTLDIFSERSNVIGTLRWASINAHHGIDLGPRDDLESLAYTLLFVLRGELPWQDHCFRGTIFGRYAHIREKKRAWTGSRLAEGHHPVFGQLLDYARGLEFRETIDYGRFRAQIQDLQKTANLDDTDVEASTELVMNPNHKATNKCPVEVGQLILVQIVSRTSIEGYSMEANDQSYWHDPALSSEEWRTSARPAIVIGFQLDLSTSLYKIHVVSLGHGVPADGILTVPVSMSPLSSDDAGTAIVPEPAWPKAETYCYAFPRATWFYCLPNQTISPAHWMIDAKDVRVLEEKLAVPPDFLHWAETKDDPDVRYDTRMKEIDFYVHVATLGPSDLESRDGDGPVDWSGERGWFDERVKIARRRVWDNGRNWTTSSDDTNSRGIEISDVTDSYDEWDRSLWEARQRERDQSLTLDQEQQQIAFGKLADIAEVV</sequence>
<dbReference type="OrthoDB" id="5579860at2759"/>
<dbReference type="PROSITE" id="PS00107">
    <property type="entry name" value="PROTEIN_KINASE_ATP"/>
    <property type="match status" value="1"/>
</dbReference>
<dbReference type="SMART" id="SM00220">
    <property type="entry name" value="S_TKc"/>
    <property type="match status" value="1"/>
</dbReference>
<evidence type="ECO:0000313" key="7">
    <source>
        <dbReference type="Proteomes" id="UP000030671"/>
    </source>
</evidence>
<reference evidence="6 7" key="1">
    <citation type="journal article" date="2012" name="New Phytol.">
        <title>Insight into trade-off between wood decay and parasitism from the genome of a fungal forest pathogen.</title>
        <authorList>
            <person name="Olson A."/>
            <person name="Aerts A."/>
            <person name="Asiegbu F."/>
            <person name="Belbahri L."/>
            <person name="Bouzid O."/>
            <person name="Broberg A."/>
            <person name="Canback B."/>
            <person name="Coutinho P.M."/>
            <person name="Cullen D."/>
            <person name="Dalman K."/>
            <person name="Deflorio G."/>
            <person name="van Diepen L.T."/>
            <person name="Dunand C."/>
            <person name="Duplessis S."/>
            <person name="Durling M."/>
            <person name="Gonthier P."/>
            <person name="Grimwood J."/>
            <person name="Fossdal C.G."/>
            <person name="Hansson D."/>
            <person name="Henrissat B."/>
            <person name="Hietala A."/>
            <person name="Himmelstrand K."/>
            <person name="Hoffmeister D."/>
            <person name="Hogberg N."/>
            <person name="James T.Y."/>
            <person name="Karlsson M."/>
            <person name="Kohler A."/>
            <person name="Kues U."/>
            <person name="Lee Y.H."/>
            <person name="Lin Y.C."/>
            <person name="Lind M."/>
            <person name="Lindquist E."/>
            <person name="Lombard V."/>
            <person name="Lucas S."/>
            <person name="Lunden K."/>
            <person name="Morin E."/>
            <person name="Murat C."/>
            <person name="Park J."/>
            <person name="Raffaello T."/>
            <person name="Rouze P."/>
            <person name="Salamov A."/>
            <person name="Schmutz J."/>
            <person name="Solheim H."/>
            <person name="Stahlberg J."/>
            <person name="Velez H."/>
            <person name="de Vries R.P."/>
            <person name="Wiebenga A."/>
            <person name="Woodward S."/>
            <person name="Yakovlev I."/>
            <person name="Garbelotto M."/>
            <person name="Martin F."/>
            <person name="Grigoriev I.V."/>
            <person name="Stenlid J."/>
        </authorList>
    </citation>
    <scope>NUCLEOTIDE SEQUENCE [LARGE SCALE GENOMIC DNA]</scope>
    <source>
        <strain evidence="6 7">TC 32-1</strain>
    </source>
</reference>
<dbReference type="PROSITE" id="PS50011">
    <property type="entry name" value="PROTEIN_KINASE_DOM"/>
    <property type="match status" value="1"/>
</dbReference>
<keyword evidence="2 4" id="KW-0547">Nucleotide-binding</keyword>
<dbReference type="InterPro" id="IPR000719">
    <property type="entry name" value="Prot_kinase_dom"/>
</dbReference>
<gene>
    <name evidence="6" type="ORF">HETIRDRAFT_414449</name>
</gene>
<dbReference type="KEGG" id="hir:HETIRDRAFT_414449"/>
<dbReference type="PROSITE" id="PS00108">
    <property type="entry name" value="PROTEIN_KINASE_ST"/>
    <property type="match status" value="1"/>
</dbReference>
<evidence type="ECO:0000313" key="6">
    <source>
        <dbReference type="EMBL" id="ETW85432.1"/>
    </source>
</evidence>
<proteinExistence type="predicted"/>
<evidence type="ECO:0000256" key="2">
    <source>
        <dbReference type="ARBA" id="ARBA00022741"/>
    </source>
</evidence>
<evidence type="ECO:0000256" key="1">
    <source>
        <dbReference type="ARBA" id="ARBA00012513"/>
    </source>
</evidence>
<dbReference type="InterPro" id="IPR017441">
    <property type="entry name" value="Protein_kinase_ATP_BS"/>
</dbReference>
<feature type="binding site" evidence="4">
    <location>
        <position position="38"/>
    </location>
    <ligand>
        <name>ATP</name>
        <dbReference type="ChEBI" id="CHEBI:30616"/>
    </ligand>
</feature>
<dbReference type="RefSeq" id="XP_009542295.1">
    <property type="nucleotide sequence ID" value="XM_009544000.1"/>
</dbReference>
<dbReference type="InParanoid" id="W4KHW2"/>
<dbReference type="STRING" id="747525.W4KHW2"/>
<dbReference type="Pfam" id="PF00069">
    <property type="entry name" value="Pkinase"/>
    <property type="match status" value="1"/>
</dbReference>
<dbReference type="GO" id="GO:0004674">
    <property type="term" value="F:protein serine/threonine kinase activity"/>
    <property type="evidence" value="ECO:0007669"/>
    <property type="project" value="UniProtKB-EC"/>
</dbReference>
<protein>
    <recommendedName>
        <fullName evidence="1">non-specific serine/threonine protein kinase</fullName>
        <ecNumber evidence="1">2.7.11.1</ecNumber>
    </recommendedName>
</protein>
<dbReference type="InterPro" id="IPR050235">
    <property type="entry name" value="CK1_Ser-Thr_kinase"/>
</dbReference>
<dbReference type="EC" id="2.7.11.1" evidence="1"/>
<feature type="domain" description="Protein kinase" evidence="5">
    <location>
        <begin position="9"/>
        <end position="303"/>
    </location>
</feature>
<dbReference type="eggNOG" id="KOG1163">
    <property type="taxonomic scope" value="Eukaryota"/>
</dbReference>
<dbReference type="PANTHER" id="PTHR11909">
    <property type="entry name" value="CASEIN KINASE-RELATED"/>
    <property type="match status" value="1"/>
</dbReference>
<evidence type="ECO:0000259" key="5">
    <source>
        <dbReference type="PROSITE" id="PS50011"/>
    </source>
</evidence>
<dbReference type="HOGENOM" id="CLU_026874_0_0_1"/>
<dbReference type="GO" id="GO:0005524">
    <property type="term" value="F:ATP binding"/>
    <property type="evidence" value="ECO:0007669"/>
    <property type="project" value="UniProtKB-UniRule"/>
</dbReference>
<organism evidence="6 7">
    <name type="scientific">Heterobasidion irregulare (strain TC 32-1)</name>
    <dbReference type="NCBI Taxonomy" id="747525"/>
    <lineage>
        <taxon>Eukaryota</taxon>
        <taxon>Fungi</taxon>
        <taxon>Dikarya</taxon>
        <taxon>Basidiomycota</taxon>
        <taxon>Agaricomycotina</taxon>
        <taxon>Agaricomycetes</taxon>
        <taxon>Russulales</taxon>
        <taxon>Bondarzewiaceae</taxon>
        <taxon>Heterobasidion</taxon>
        <taxon>Heterobasidion annosum species complex</taxon>
    </lineage>
</organism>
<dbReference type="AlphaFoldDB" id="W4KHW2"/>
<keyword evidence="7" id="KW-1185">Reference proteome</keyword>